<organism evidence="4 5">
    <name type="scientific">Dactylosporangium cerinum</name>
    <dbReference type="NCBI Taxonomy" id="1434730"/>
    <lineage>
        <taxon>Bacteria</taxon>
        <taxon>Bacillati</taxon>
        <taxon>Actinomycetota</taxon>
        <taxon>Actinomycetes</taxon>
        <taxon>Micromonosporales</taxon>
        <taxon>Micromonosporaceae</taxon>
        <taxon>Dactylosporangium</taxon>
    </lineage>
</organism>
<dbReference type="PANTHER" id="PTHR43172:SF2">
    <property type="entry name" value="ADENYLOSUCCINATE LYASE C-TERMINAL DOMAIN-CONTAINING PROTEIN"/>
    <property type="match status" value="1"/>
</dbReference>
<feature type="domain" description="Adenylosuccinate lyase C-terminal" evidence="3">
    <location>
        <begin position="100"/>
        <end position="166"/>
    </location>
</feature>
<gene>
    <name evidence="4" type="ORF">ACFPIJ_17300</name>
</gene>
<dbReference type="InterPro" id="IPR008948">
    <property type="entry name" value="L-Aspartase-like"/>
</dbReference>
<dbReference type="PROSITE" id="PS00163">
    <property type="entry name" value="FUMARATE_LYASES"/>
    <property type="match status" value="1"/>
</dbReference>
<dbReference type="PANTHER" id="PTHR43172">
    <property type="entry name" value="ADENYLOSUCCINATE LYASE"/>
    <property type="match status" value="1"/>
</dbReference>
<dbReference type="Pfam" id="PF10397">
    <property type="entry name" value="ADSL_C"/>
    <property type="match status" value="1"/>
</dbReference>
<reference evidence="5" key="1">
    <citation type="journal article" date="2019" name="Int. J. Syst. Evol. Microbiol.">
        <title>The Global Catalogue of Microorganisms (GCM) 10K type strain sequencing project: providing services to taxonomists for standard genome sequencing and annotation.</title>
        <authorList>
            <consortium name="The Broad Institute Genomics Platform"/>
            <consortium name="The Broad Institute Genome Sequencing Center for Infectious Disease"/>
            <person name="Wu L."/>
            <person name="Ma J."/>
        </authorList>
    </citation>
    <scope>NUCLEOTIDE SEQUENCE [LARGE SCALE GENOMIC DNA]</scope>
    <source>
        <strain evidence="5">CGMCC 4.7152</strain>
    </source>
</reference>
<accession>A0ABV9VWJ9</accession>
<keyword evidence="5" id="KW-1185">Reference proteome</keyword>
<evidence type="ECO:0000259" key="3">
    <source>
        <dbReference type="SMART" id="SM00998"/>
    </source>
</evidence>
<evidence type="ECO:0000313" key="5">
    <source>
        <dbReference type="Proteomes" id="UP001595912"/>
    </source>
</evidence>
<dbReference type="Gene3D" id="1.10.40.30">
    <property type="entry name" value="Fumarase/aspartase (C-terminal domain)"/>
    <property type="match status" value="1"/>
</dbReference>
<protein>
    <recommendedName>
        <fullName evidence="3">Adenylosuccinate lyase C-terminal domain-containing protein</fullName>
    </recommendedName>
</protein>
<feature type="compositionally biased region" description="Acidic residues" evidence="2">
    <location>
        <begin position="1"/>
        <end position="10"/>
    </location>
</feature>
<dbReference type="InterPro" id="IPR019468">
    <property type="entry name" value="AdenyloSucc_lyase_C"/>
</dbReference>
<sequence>MRPEFGEVEEPAATVGSSTMPHKRNPHLVAVSAAVRALVPLALGALQGEHEADGAAEWTMFDAVTRACVLTGAALPRLHLITAGLRLDERRMRANTGLTAGALTSEAVMLELGAVVGRQVAHAIVAEAARVAAGTGRRFDGVLAADPSVAAHLDPAASRGWSIRTGTPGLSTDIAVSTAARARETAAAIRAGGGAPAKAAPALS</sequence>
<name>A0ABV9VWJ9_9ACTN</name>
<comment type="caution">
    <text evidence="4">The sequence shown here is derived from an EMBL/GenBank/DDBJ whole genome shotgun (WGS) entry which is preliminary data.</text>
</comment>
<dbReference type="InterPro" id="IPR020557">
    <property type="entry name" value="Fumarate_lyase_CS"/>
</dbReference>
<evidence type="ECO:0000256" key="1">
    <source>
        <dbReference type="ARBA" id="ARBA00023239"/>
    </source>
</evidence>
<feature type="region of interest" description="Disordered" evidence="2">
    <location>
        <begin position="1"/>
        <end position="21"/>
    </location>
</feature>
<keyword evidence="1" id="KW-0456">Lyase</keyword>
<dbReference type="RefSeq" id="WP_380116047.1">
    <property type="nucleotide sequence ID" value="NZ_JBHSIU010000018.1"/>
</dbReference>
<dbReference type="SMART" id="SM00998">
    <property type="entry name" value="ADSL_C"/>
    <property type="match status" value="1"/>
</dbReference>
<dbReference type="Gene3D" id="1.20.200.10">
    <property type="entry name" value="Fumarase/aspartase (Central domain)"/>
    <property type="match status" value="1"/>
</dbReference>
<proteinExistence type="predicted"/>
<evidence type="ECO:0000256" key="2">
    <source>
        <dbReference type="SAM" id="MobiDB-lite"/>
    </source>
</evidence>
<dbReference type="EMBL" id="JBHSIU010000018">
    <property type="protein sequence ID" value="MFC4999583.1"/>
    <property type="molecule type" value="Genomic_DNA"/>
</dbReference>
<dbReference type="SUPFAM" id="SSF48557">
    <property type="entry name" value="L-aspartase-like"/>
    <property type="match status" value="1"/>
</dbReference>
<evidence type="ECO:0000313" key="4">
    <source>
        <dbReference type="EMBL" id="MFC4999583.1"/>
    </source>
</evidence>
<dbReference type="Proteomes" id="UP001595912">
    <property type="component" value="Unassembled WGS sequence"/>
</dbReference>